<comment type="caution">
    <text evidence="1">The sequence shown here is derived from an EMBL/GenBank/DDBJ whole genome shotgun (WGS) entry which is preliminary data.</text>
</comment>
<gene>
    <name evidence="1" type="ORF">GMARGA_LOCUS339</name>
</gene>
<sequence length="95" mass="10624">MEDIILQSIRDFRQVIIEIVEIVETVKAVEAAKIDNLANKGQVYCRLVVDSECAPEQSCIDVGKVICRGNIVGKYCWISIVLGKGFVEEVVILRK</sequence>
<dbReference type="Proteomes" id="UP000789901">
    <property type="component" value="Unassembled WGS sequence"/>
</dbReference>
<proteinExistence type="predicted"/>
<accession>A0ABM8VW70</accession>
<protein>
    <submittedName>
        <fullName evidence="1">25916_t:CDS:1</fullName>
    </submittedName>
</protein>
<name>A0ABM8VW70_GIGMA</name>
<evidence type="ECO:0000313" key="2">
    <source>
        <dbReference type="Proteomes" id="UP000789901"/>
    </source>
</evidence>
<keyword evidence="2" id="KW-1185">Reference proteome</keyword>
<organism evidence="1 2">
    <name type="scientific">Gigaspora margarita</name>
    <dbReference type="NCBI Taxonomy" id="4874"/>
    <lineage>
        <taxon>Eukaryota</taxon>
        <taxon>Fungi</taxon>
        <taxon>Fungi incertae sedis</taxon>
        <taxon>Mucoromycota</taxon>
        <taxon>Glomeromycotina</taxon>
        <taxon>Glomeromycetes</taxon>
        <taxon>Diversisporales</taxon>
        <taxon>Gigasporaceae</taxon>
        <taxon>Gigaspora</taxon>
    </lineage>
</organism>
<evidence type="ECO:0000313" key="1">
    <source>
        <dbReference type="EMBL" id="CAG8461708.1"/>
    </source>
</evidence>
<dbReference type="EMBL" id="CAJVQB010000053">
    <property type="protein sequence ID" value="CAG8461708.1"/>
    <property type="molecule type" value="Genomic_DNA"/>
</dbReference>
<reference evidence="1 2" key="1">
    <citation type="submission" date="2021-06" db="EMBL/GenBank/DDBJ databases">
        <authorList>
            <person name="Kallberg Y."/>
            <person name="Tangrot J."/>
            <person name="Rosling A."/>
        </authorList>
    </citation>
    <scope>NUCLEOTIDE SEQUENCE [LARGE SCALE GENOMIC DNA]</scope>
    <source>
        <strain evidence="1 2">120-4 pot B 10/14</strain>
    </source>
</reference>